<evidence type="ECO:0000256" key="2">
    <source>
        <dbReference type="ARBA" id="ARBA00022448"/>
    </source>
</evidence>
<keyword evidence="2" id="KW-0813">Transport</keyword>
<proteinExistence type="predicted"/>
<keyword evidence="4" id="KW-1133">Transmembrane helix</keyword>
<dbReference type="STRING" id="349521.HCH_01216"/>
<evidence type="ECO:0000256" key="3">
    <source>
        <dbReference type="ARBA" id="ARBA00022692"/>
    </source>
</evidence>
<reference evidence="6 7" key="1">
    <citation type="journal article" date="2005" name="Nucleic Acids Res.">
        <title>Genomic blueprint of Hahella chejuensis, a marine microbe producing an algicidal agent.</title>
        <authorList>
            <person name="Jeong H."/>
            <person name="Yim J.H."/>
            <person name="Lee C."/>
            <person name="Choi S.-H."/>
            <person name="Park Y.K."/>
            <person name="Yoon S.H."/>
            <person name="Hur C.-G."/>
            <person name="Kang H.-Y."/>
            <person name="Kim D."/>
            <person name="Lee H.H."/>
            <person name="Park K.H."/>
            <person name="Park S.-H."/>
            <person name="Park H.-S."/>
            <person name="Lee H.K."/>
            <person name="Oh T.K."/>
            <person name="Kim J.F."/>
        </authorList>
    </citation>
    <scope>NUCLEOTIDE SEQUENCE [LARGE SCALE GENOMIC DNA]</scope>
    <source>
        <strain evidence="6 7">KCTC 2396</strain>
    </source>
</reference>
<gene>
    <name evidence="6" type="ordered locus">HCH_01216</name>
</gene>
<evidence type="ECO:0000313" key="6">
    <source>
        <dbReference type="EMBL" id="ABC28089.1"/>
    </source>
</evidence>
<dbReference type="PANTHER" id="PTHR42948:SF1">
    <property type="entry name" value="TRANSPORTER"/>
    <property type="match status" value="1"/>
</dbReference>
<dbReference type="PRINTS" id="PR00176">
    <property type="entry name" value="NANEUSMPORT"/>
</dbReference>
<keyword evidence="3" id="KW-0812">Transmembrane</keyword>
<dbReference type="HOGENOM" id="CLU_006855_3_4_6"/>
<protein>
    <submittedName>
        <fullName evidence="6">Na+-dependent transporters of the SNF family</fullName>
    </submittedName>
</protein>
<dbReference type="GO" id="GO:0016020">
    <property type="term" value="C:membrane"/>
    <property type="evidence" value="ECO:0007669"/>
    <property type="project" value="UniProtKB-SubCell"/>
</dbReference>
<dbReference type="eggNOG" id="COG0733">
    <property type="taxonomic scope" value="Bacteria"/>
</dbReference>
<dbReference type="InterPro" id="IPR037272">
    <property type="entry name" value="SNS_sf"/>
</dbReference>
<dbReference type="PANTHER" id="PTHR42948">
    <property type="entry name" value="TRANSPORTER"/>
    <property type="match status" value="1"/>
</dbReference>
<dbReference type="CDD" id="cd10336">
    <property type="entry name" value="SLC6sbd_Tyt1-Like"/>
    <property type="match status" value="1"/>
</dbReference>
<evidence type="ECO:0000256" key="4">
    <source>
        <dbReference type="ARBA" id="ARBA00022989"/>
    </source>
</evidence>
<dbReference type="AlphaFoldDB" id="Q2SMN5"/>
<evidence type="ECO:0000256" key="1">
    <source>
        <dbReference type="ARBA" id="ARBA00004141"/>
    </source>
</evidence>
<dbReference type="NCBIfam" id="NF037979">
    <property type="entry name" value="Na_transp"/>
    <property type="match status" value="1"/>
</dbReference>
<dbReference type="Proteomes" id="UP000000238">
    <property type="component" value="Chromosome"/>
</dbReference>
<dbReference type="PROSITE" id="PS50267">
    <property type="entry name" value="NA_NEUROTRAN_SYMP_3"/>
    <property type="match status" value="1"/>
</dbReference>
<sequence length="513" mass="55803">MLLQGRDRWVRQRTFVMAGVGAVVGFANIWTFPSLMAEYGGLAFLLAYALALLTLTLPLAVLEIGLGRYVRRNPVDVLQSVGGQSSGFSLWRWTGALMVVAALLTVVIYSLVAGMGLSYALKSAFSEFQGIESGAMPAVLGALQQNTTVMIIWLSVFIGLVFLISVKGVYHGLEKAMLYIVPLMFVMLALMLVYSARYGDLGGALSYLFSFESISLSWAGVLAAYKYAFFSLSIGAGVMMVLGAYMPNHGKVGRSVLIISFADLLVGAVAGLVVLSWLLKAELPPDQGFSLVFQSLPLALGQLPMGTVFGVLFFIFFTLAAWSSAVFLIEPGVAWLQERYSLSRVSAASITHVAVWGLGALLVMSMAGHRHWQLAGMPLFSMLQFVVSTILLPVAGCLLTVLCGYVLPYERLAQALRLSPEQRLFRWGYPLLRYFCVPVLIVIQISMVFDLLLHSCEFTAPKNGGLCSEEVVSSGKEVLEEVEPEEMDLVKSAPVNPEVNVENVEEENEVAPD</sequence>
<dbReference type="InterPro" id="IPR047218">
    <property type="entry name" value="YocR/YhdH-like"/>
</dbReference>
<dbReference type="KEGG" id="hch:HCH_01216"/>
<evidence type="ECO:0000256" key="5">
    <source>
        <dbReference type="ARBA" id="ARBA00023136"/>
    </source>
</evidence>
<dbReference type="EMBL" id="CP000155">
    <property type="protein sequence ID" value="ABC28089.1"/>
    <property type="molecule type" value="Genomic_DNA"/>
</dbReference>
<dbReference type="SUPFAM" id="SSF161070">
    <property type="entry name" value="SNF-like"/>
    <property type="match status" value="1"/>
</dbReference>
<name>Q2SMN5_HAHCH</name>
<organism evidence="6 7">
    <name type="scientific">Hahella chejuensis (strain KCTC 2396)</name>
    <dbReference type="NCBI Taxonomy" id="349521"/>
    <lineage>
        <taxon>Bacteria</taxon>
        <taxon>Pseudomonadati</taxon>
        <taxon>Pseudomonadota</taxon>
        <taxon>Gammaproteobacteria</taxon>
        <taxon>Oceanospirillales</taxon>
        <taxon>Hahellaceae</taxon>
        <taxon>Hahella</taxon>
    </lineage>
</organism>
<accession>Q2SMN5</accession>
<keyword evidence="7" id="KW-1185">Reference proteome</keyword>
<keyword evidence="5" id="KW-0472">Membrane</keyword>
<dbReference type="Pfam" id="PF00209">
    <property type="entry name" value="SNF"/>
    <property type="match status" value="2"/>
</dbReference>
<evidence type="ECO:0000313" key="7">
    <source>
        <dbReference type="Proteomes" id="UP000000238"/>
    </source>
</evidence>
<comment type="subcellular location">
    <subcellularLocation>
        <location evidence="1">Membrane</location>
        <topology evidence="1">Multi-pass membrane protein</topology>
    </subcellularLocation>
</comment>
<dbReference type="InterPro" id="IPR000175">
    <property type="entry name" value="Na/ntran_symport"/>
</dbReference>